<keyword evidence="3" id="KW-1185">Reference proteome</keyword>
<accession>A0A6A6KIH9</accession>
<gene>
    <name evidence="2" type="ORF">GH714_003412</name>
</gene>
<organism evidence="2 3">
    <name type="scientific">Hevea brasiliensis</name>
    <name type="common">Para rubber tree</name>
    <name type="synonym">Siphonia brasiliensis</name>
    <dbReference type="NCBI Taxonomy" id="3981"/>
    <lineage>
        <taxon>Eukaryota</taxon>
        <taxon>Viridiplantae</taxon>
        <taxon>Streptophyta</taxon>
        <taxon>Embryophyta</taxon>
        <taxon>Tracheophyta</taxon>
        <taxon>Spermatophyta</taxon>
        <taxon>Magnoliopsida</taxon>
        <taxon>eudicotyledons</taxon>
        <taxon>Gunneridae</taxon>
        <taxon>Pentapetalae</taxon>
        <taxon>rosids</taxon>
        <taxon>fabids</taxon>
        <taxon>Malpighiales</taxon>
        <taxon>Euphorbiaceae</taxon>
        <taxon>Crotonoideae</taxon>
        <taxon>Micrandreae</taxon>
        <taxon>Hevea</taxon>
    </lineage>
</organism>
<name>A0A6A6KIH9_HEVBR</name>
<feature type="transmembrane region" description="Helical" evidence="1">
    <location>
        <begin position="37"/>
        <end position="57"/>
    </location>
</feature>
<evidence type="ECO:0000313" key="3">
    <source>
        <dbReference type="Proteomes" id="UP000467840"/>
    </source>
</evidence>
<comment type="caution">
    <text evidence="2">The sequence shown here is derived from an EMBL/GenBank/DDBJ whole genome shotgun (WGS) entry which is preliminary data.</text>
</comment>
<evidence type="ECO:0000313" key="2">
    <source>
        <dbReference type="EMBL" id="KAF2287946.1"/>
    </source>
</evidence>
<keyword evidence="1" id="KW-0812">Transmembrane</keyword>
<dbReference type="Proteomes" id="UP000467840">
    <property type="component" value="Chromosome 8"/>
</dbReference>
<proteinExistence type="predicted"/>
<sequence>MRLVTSTERPEIPPSLQFFSLAPSSLSVAPSAMAVPFYSMPVQTSGFIFILSLLWLAKRGREKNLKLLCNIFGEKMQMILSKAFNTIQKAMLLTCSRGDIVFDHCWSRANVTANLEGTVAWYIIAVPYLRKLIFLQFLELQR</sequence>
<keyword evidence="1" id="KW-0472">Membrane</keyword>
<dbReference type="AlphaFoldDB" id="A0A6A6KIH9"/>
<protein>
    <submittedName>
        <fullName evidence="2">Uncharacterized protein</fullName>
    </submittedName>
</protein>
<dbReference type="EMBL" id="JAAGAX010000016">
    <property type="protein sequence ID" value="KAF2287946.1"/>
    <property type="molecule type" value="Genomic_DNA"/>
</dbReference>
<reference evidence="2 3" key="1">
    <citation type="journal article" date="2020" name="Mol. Plant">
        <title>The Chromosome-Based Rubber Tree Genome Provides New Insights into Spurge Genome Evolution and Rubber Biosynthesis.</title>
        <authorList>
            <person name="Liu J."/>
            <person name="Shi C."/>
            <person name="Shi C.C."/>
            <person name="Li W."/>
            <person name="Zhang Q.J."/>
            <person name="Zhang Y."/>
            <person name="Li K."/>
            <person name="Lu H.F."/>
            <person name="Shi C."/>
            <person name="Zhu S.T."/>
            <person name="Xiao Z.Y."/>
            <person name="Nan H."/>
            <person name="Yue Y."/>
            <person name="Zhu X.G."/>
            <person name="Wu Y."/>
            <person name="Hong X.N."/>
            <person name="Fan G.Y."/>
            <person name="Tong Y."/>
            <person name="Zhang D."/>
            <person name="Mao C.L."/>
            <person name="Liu Y.L."/>
            <person name="Hao S.J."/>
            <person name="Liu W.Q."/>
            <person name="Lv M.Q."/>
            <person name="Zhang H.B."/>
            <person name="Liu Y."/>
            <person name="Hu-Tang G.R."/>
            <person name="Wang J.P."/>
            <person name="Wang J.H."/>
            <person name="Sun Y.H."/>
            <person name="Ni S.B."/>
            <person name="Chen W.B."/>
            <person name="Zhang X.C."/>
            <person name="Jiao Y.N."/>
            <person name="Eichler E.E."/>
            <person name="Li G.H."/>
            <person name="Liu X."/>
            <person name="Gao L.Z."/>
        </authorList>
    </citation>
    <scope>NUCLEOTIDE SEQUENCE [LARGE SCALE GENOMIC DNA]</scope>
    <source>
        <strain evidence="3">cv. GT1</strain>
        <tissue evidence="2">Leaf</tissue>
    </source>
</reference>
<keyword evidence="1" id="KW-1133">Transmembrane helix</keyword>
<evidence type="ECO:0000256" key="1">
    <source>
        <dbReference type="SAM" id="Phobius"/>
    </source>
</evidence>